<name>A0A9P7F058_9AGAM</name>
<dbReference type="EMBL" id="JABBWM010000060">
    <property type="protein sequence ID" value="KAG2098745.1"/>
    <property type="molecule type" value="Genomic_DNA"/>
</dbReference>
<evidence type="ECO:0000256" key="1">
    <source>
        <dbReference type="SAM" id="Phobius"/>
    </source>
</evidence>
<feature type="signal peptide" evidence="2">
    <location>
        <begin position="1"/>
        <end position="19"/>
    </location>
</feature>
<feature type="transmembrane region" description="Helical" evidence="1">
    <location>
        <begin position="86"/>
        <end position="106"/>
    </location>
</feature>
<organism evidence="3 4">
    <name type="scientific">Suillus discolor</name>
    <dbReference type="NCBI Taxonomy" id="1912936"/>
    <lineage>
        <taxon>Eukaryota</taxon>
        <taxon>Fungi</taxon>
        <taxon>Dikarya</taxon>
        <taxon>Basidiomycota</taxon>
        <taxon>Agaricomycotina</taxon>
        <taxon>Agaricomycetes</taxon>
        <taxon>Agaricomycetidae</taxon>
        <taxon>Boletales</taxon>
        <taxon>Suillineae</taxon>
        <taxon>Suillaceae</taxon>
        <taxon>Suillus</taxon>
    </lineage>
</organism>
<sequence>MTLSPLAILLLLHIPFVSASLPNLNGTSVPTLDVSNPLSCSNTRSLWDIIWSCAATLFACTWTAIHPNIPGMDEGKFAVYSRRLGIMMMGLIAPELVITWATVQFLSARDTAKAFNDVFGAQLHQTRSCCADMREIGTATSLPASLFREWTVTHGFFVWMGGFMLYFDDKPRATLTPNELKRFVHEGSVEMPIIMEADIEDRSKGDALSKGIAILQLAWFVLQLVARYVQNLPVTLLELDTLAIAALSGIAYGFWWKKPKDVGRPHVVYWKATASPPSILTYDNIGEKFSENFWSDLWFTCVYPWMSLMSIEISVSPRAVHSRRVPSQGGYKESNRHDGVRLLIGCFSGAVFGGLHCLGWNVLFQGHAEQMLWRAASLAIASAPVFILLSYGYIIWLDGLHQTIVACTVLSSACVYIVARVTLIVLILMGFRSLPPGVYDTVAWTKLIPHL</sequence>
<keyword evidence="2" id="KW-0732">Signal</keyword>
<dbReference type="PANTHER" id="PTHR35043">
    <property type="entry name" value="TRANSCRIPTION FACTOR DOMAIN-CONTAINING PROTEIN"/>
    <property type="match status" value="1"/>
</dbReference>
<dbReference type="AlphaFoldDB" id="A0A9P7F058"/>
<feature type="transmembrane region" description="Helical" evidence="1">
    <location>
        <begin position="404"/>
        <end position="431"/>
    </location>
</feature>
<feature type="transmembrane region" description="Helical" evidence="1">
    <location>
        <begin position="236"/>
        <end position="255"/>
    </location>
</feature>
<feature type="transmembrane region" description="Helical" evidence="1">
    <location>
        <begin position="46"/>
        <end position="65"/>
    </location>
</feature>
<dbReference type="Proteomes" id="UP000823399">
    <property type="component" value="Unassembled WGS sequence"/>
</dbReference>
<accession>A0A9P7F058</accession>
<gene>
    <name evidence="3" type="ORF">F5147DRAFT_713644</name>
</gene>
<keyword evidence="1" id="KW-0812">Transmembrane</keyword>
<dbReference type="RefSeq" id="XP_041288993.1">
    <property type="nucleotide sequence ID" value="XM_041438417.1"/>
</dbReference>
<evidence type="ECO:0000313" key="4">
    <source>
        <dbReference type="Proteomes" id="UP000823399"/>
    </source>
</evidence>
<feature type="transmembrane region" description="Helical" evidence="1">
    <location>
        <begin position="342"/>
        <end position="363"/>
    </location>
</feature>
<comment type="caution">
    <text evidence="3">The sequence shown here is derived from an EMBL/GenBank/DDBJ whole genome shotgun (WGS) entry which is preliminary data.</text>
</comment>
<evidence type="ECO:0000313" key="3">
    <source>
        <dbReference type="EMBL" id="KAG2098745.1"/>
    </source>
</evidence>
<keyword evidence="1" id="KW-1133">Transmembrane helix</keyword>
<feature type="transmembrane region" description="Helical" evidence="1">
    <location>
        <begin position="150"/>
        <end position="167"/>
    </location>
</feature>
<dbReference type="OrthoDB" id="9451547at2759"/>
<dbReference type="GeneID" id="64700676"/>
<feature type="transmembrane region" description="Helical" evidence="1">
    <location>
        <begin position="375"/>
        <end position="397"/>
    </location>
</feature>
<proteinExistence type="predicted"/>
<feature type="chain" id="PRO_5040294211" evidence="2">
    <location>
        <begin position="20"/>
        <end position="451"/>
    </location>
</feature>
<keyword evidence="1" id="KW-0472">Membrane</keyword>
<protein>
    <submittedName>
        <fullName evidence="3">Uncharacterized protein</fullName>
    </submittedName>
</protein>
<dbReference type="PANTHER" id="PTHR35043:SF7">
    <property type="entry name" value="TRANSCRIPTION FACTOR DOMAIN-CONTAINING PROTEIN"/>
    <property type="match status" value="1"/>
</dbReference>
<feature type="transmembrane region" description="Helical" evidence="1">
    <location>
        <begin position="212"/>
        <end position="230"/>
    </location>
</feature>
<reference evidence="3" key="1">
    <citation type="journal article" date="2020" name="New Phytol.">
        <title>Comparative genomics reveals dynamic genome evolution in host specialist ectomycorrhizal fungi.</title>
        <authorList>
            <person name="Lofgren L.A."/>
            <person name="Nguyen N.H."/>
            <person name="Vilgalys R."/>
            <person name="Ruytinx J."/>
            <person name="Liao H.L."/>
            <person name="Branco S."/>
            <person name="Kuo A."/>
            <person name="LaButti K."/>
            <person name="Lipzen A."/>
            <person name="Andreopoulos W."/>
            <person name="Pangilinan J."/>
            <person name="Riley R."/>
            <person name="Hundley H."/>
            <person name="Na H."/>
            <person name="Barry K."/>
            <person name="Grigoriev I.V."/>
            <person name="Stajich J.E."/>
            <person name="Kennedy P.G."/>
        </authorList>
    </citation>
    <scope>NUCLEOTIDE SEQUENCE</scope>
    <source>
        <strain evidence="3">FC423</strain>
    </source>
</reference>
<keyword evidence="4" id="KW-1185">Reference proteome</keyword>
<evidence type="ECO:0000256" key="2">
    <source>
        <dbReference type="SAM" id="SignalP"/>
    </source>
</evidence>